<accession>A0ABP6QLF5</accession>
<dbReference type="Proteomes" id="UP001501237">
    <property type="component" value="Unassembled WGS sequence"/>
</dbReference>
<name>A0ABP6QLF5_9ACTN</name>
<comment type="caution">
    <text evidence="1">The sequence shown here is derived from an EMBL/GenBank/DDBJ whole genome shotgun (WGS) entry which is preliminary data.</text>
</comment>
<sequence length="297" mass="32493">MVRSSAVKGVVVRVMIREFTGWLHQSPEPRILFVVALREERREVLWSSWSARHPVKVEVAGSSPVRTALFGLDSRVMDSWVRDALCSSEQPVPGKRWKLSVGGIIGRHPKTPGTVRKLLGLLDDFGAVEIGPDEIGFDGTTVAWDRVIEIRRHSTADLLPDVVMDREVDRIRDFLPPVPGRKWVVTRATETLLTLVMAARGAGGGDSVIPCEIVYRNRLGRTAELPAGLFAATILTLMPAASETLMSTAHQRGIPIIMVASTSPKADRAERLRKASARLADRVKALHAGDRPAGPPS</sequence>
<evidence type="ECO:0000313" key="2">
    <source>
        <dbReference type="Proteomes" id="UP001501237"/>
    </source>
</evidence>
<protein>
    <submittedName>
        <fullName evidence="1">Uncharacterized protein</fullName>
    </submittedName>
</protein>
<proteinExistence type="predicted"/>
<dbReference type="EMBL" id="BAAAUV010000015">
    <property type="protein sequence ID" value="GAA3226096.1"/>
    <property type="molecule type" value="Genomic_DNA"/>
</dbReference>
<gene>
    <name evidence="1" type="ORF">GCM10010468_54210</name>
</gene>
<reference evidence="2" key="1">
    <citation type="journal article" date="2019" name="Int. J. Syst. Evol. Microbiol.">
        <title>The Global Catalogue of Microorganisms (GCM) 10K type strain sequencing project: providing services to taxonomists for standard genome sequencing and annotation.</title>
        <authorList>
            <consortium name="The Broad Institute Genomics Platform"/>
            <consortium name="The Broad Institute Genome Sequencing Center for Infectious Disease"/>
            <person name="Wu L."/>
            <person name="Ma J."/>
        </authorList>
    </citation>
    <scope>NUCLEOTIDE SEQUENCE [LARGE SCALE GENOMIC DNA]</scope>
    <source>
        <strain evidence="2">JCM 9377</strain>
    </source>
</reference>
<organism evidence="1 2">
    <name type="scientific">Actinocorallia longicatena</name>
    <dbReference type="NCBI Taxonomy" id="111803"/>
    <lineage>
        <taxon>Bacteria</taxon>
        <taxon>Bacillati</taxon>
        <taxon>Actinomycetota</taxon>
        <taxon>Actinomycetes</taxon>
        <taxon>Streptosporangiales</taxon>
        <taxon>Thermomonosporaceae</taxon>
        <taxon>Actinocorallia</taxon>
    </lineage>
</organism>
<keyword evidence="2" id="KW-1185">Reference proteome</keyword>
<evidence type="ECO:0000313" key="1">
    <source>
        <dbReference type="EMBL" id="GAA3226096.1"/>
    </source>
</evidence>